<evidence type="ECO:0000256" key="4">
    <source>
        <dbReference type="ARBA" id="ARBA00022692"/>
    </source>
</evidence>
<evidence type="ECO:0000256" key="3">
    <source>
        <dbReference type="ARBA" id="ARBA00022475"/>
    </source>
</evidence>
<evidence type="ECO:0000313" key="9">
    <source>
        <dbReference type="EMBL" id="MFC3765598.1"/>
    </source>
</evidence>
<dbReference type="CDD" id="cd06261">
    <property type="entry name" value="TM_PBP2"/>
    <property type="match status" value="1"/>
</dbReference>
<feature type="transmembrane region" description="Helical" evidence="7">
    <location>
        <begin position="123"/>
        <end position="143"/>
    </location>
</feature>
<dbReference type="InterPro" id="IPR000515">
    <property type="entry name" value="MetI-like"/>
</dbReference>
<keyword evidence="10" id="KW-1185">Reference proteome</keyword>
<dbReference type="Proteomes" id="UP001595699">
    <property type="component" value="Unassembled WGS sequence"/>
</dbReference>
<dbReference type="Pfam" id="PF00528">
    <property type="entry name" value="BPD_transp_1"/>
    <property type="match status" value="1"/>
</dbReference>
<evidence type="ECO:0000259" key="8">
    <source>
        <dbReference type="PROSITE" id="PS50928"/>
    </source>
</evidence>
<dbReference type="EMBL" id="JBHRZH010000041">
    <property type="protein sequence ID" value="MFC3765598.1"/>
    <property type="molecule type" value="Genomic_DNA"/>
</dbReference>
<evidence type="ECO:0000256" key="5">
    <source>
        <dbReference type="ARBA" id="ARBA00022989"/>
    </source>
</evidence>
<evidence type="ECO:0000256" key="1">
    <source>
        <dbReference type="ARBA" id="ARBA00004651"/>
    </source>
</evidence>
<sequence>MAVQTSERVRRQAAPPRRSRLARREAATGYALLAPSLLGVGLFLVFPVFVVLSISLQSWDLVSPARWVGLDNYLQILGDKQVGNSLLVTLFFVLIVIPVQTVLGLVTALLVNRRLPGSNLFRVIYVIPWISAPLALGVVWRWVFDPSDGALNALIGERVEWLSSTTLALPAVATVTIWSQVGYVTLFFLAGLNAIPPQLYEAARIDGADGWQTFWRLTLPLLRPTTFFVLVTGIISSFQVFDTVYAMTGGGPAGRTDVIASRIYYEAFESYRLGRAAAIAVVLLVLLVAVTLAQQLYFRRRITYDLS</sequence>
<dbReference type="PANTHER" id="PTHR30193:SF37">
    <property type="entry name" value="INNER MEMBRANE ABC TRANSPORTER PERMEASE PROTEIN YCJO"/>
    <property type="match status" value="1"/>
</dbReference>
<proteinExistence type="inferred from homology"/>
<name>A0ABV7YKD8_9ACTN</name>
<feature type="transmembrane region" description="Helical" evidence="7">
    <location>
        <begin position="276"/>
        <end position="298"/>
    </location>
</feature>
<feature type="transmembrane region" description="Helical" evidence="7">
    <location>
        <begin position="86"/>
        <end position="111"/>
    </location>
</feature>
<keyword evidence="4 7" id="KW-0812">Transmembrane</keyword>
<dbReference type="PROSITE" id="PS50928">
    <property type="entry name" value="ABC_TM1"/>
    <property type="match status" value="1"/>
</dbReference>
<feature type="transmembrane region" description="Helical" evidence="7">
    <location>
        <begin position="167"/>
        <end position="190"/>
    </location>
</feature>
<dbReference type="Gene3D" id="1.10.3720.10">
    <property type="entry name" value="MetI-like"/>
    <property type="match status" value="1"/>
</dbReference>
<comment type="similarity">
    <text evidence="7">Belongs to the binding-protein-dependent transport system permease family.</text>
</comment>
<evidence type="ECO:0000256" key="6">
    <source>
        <dbReference type="ARBA" id="ARBA00023136"/>
    </source>
</evidence>
<comment type="subcellular location">
    <subcellularLocation>
        <location evidence="1 7">Cell membrane</location>
        <topology evidence="1 7">Multi-pass membrane protein</topology>
    </subcellularLocation>
</comment>
<reference evidence="10" key="1">
    <citation type="journal article" date="2019" name="Int. J. Syst. Evol. Microbiol.">
        <title>The Global Catalogue of Microorganisms (GCM) 10K type strain sequencing project: providing services to taxonomists for standard genome sequencing and annotation.</title>
        <authorList>
            <consortium name="The Broad Institute Genomics Platform"/>
            <consortium name="The Broad Institute Genome Sequencing Center for Infectious Disease"/>
            <person name="Wu L."/>
            <person name="Ma J."/>
        </authorList>
    </citation>
    <scope>NUCLEOTIDE SEQUENCE [LARGE SCALE GENOMIC DNA]</scope>
    <source>
        <strain evidence="10">CGMCC 4.7241</strain>
    </source>
</reference>
<organism evidence="9 10">
    <name type="scientific">Tenggerimyces flavus</name>
    <dbReference type="NCBI Taxonomy" id="1708749"/>
    <lineage>
        <taxon>Bacteria</taxon>
        <taxon>Bacillati</taxon>
        <taxon>Actinomycetota</taxon>
        <taxon>Actinomycetes</taxon>
        <taxon>Propionibacteriales</taxon>
        <taxon>Nocardioidaceae</taxon>
        <taxon>Tenggerimyces</taxon>
    </lineage>
</organism>
<dbReference type="RefSeq" id="WP_307782310.1">
    <property type="nucleotide sequence ID" value="NZ_JAFBCM010000001.1"/>
</dbReference>
<keyword evidence="3" id="KW-1003">Cell membrane</keyword>
<comment type="caution">
    <text evidence="9">The sequence shown here is derived from an EMBL/GenBank/DDBJ whole genome shotgun (WGS) entry which is preliminary data.</text>
</comment>
<feature type="transmembrane region" description="Helical" evidence="7">
    <location>
        <begin position="27"/>
        <end position="54"/>
    </location>
</feature>
<accession>A0ABV7YKD8</accession>
<dbReference type="InterPro" id="IPR035906">
    <property type="entry name" value="MetI-like_sf"/>
</dbReference>
<dbReference type="PANTHER" id="PTHR30193">
    <property type="entry name" value="ABC TRANSPORTER PERMEASE PROTEIN"/>
    <property type="match status" value="1"/>
</dbReference>
<evidence type="ECO:0000313" key="10">
    <source>
        <dbReference type="Proteomes" id="UP001595699"/>
    </source>
</evidence>
<keyword evidence="6 7" id="KW-0472">Membrane</keyword>
<evidence type="ECO:0000256" key="7">
    <source>
        <dbReference type="RuleBase" id="RU363032"/>
    </source>
</evidence>
<evidence type="ECO:0000256" key="2">
    <source>
        <dbReference type="ARBA" id="ARBA00022448"/>
    </source>
</evidence>
<gene>
    <name evidence="9" type="ORF">ACFOUW_32520</name>
</gene>
<keyword evidence="2 7" id="KW-0813">Transport</keyword>
<dbReference type="InterPro" id="IPR051393">
    <property type="entry name" value="ABC_transporter_permease"/>
</dbReference>
<protein>
    <submittedName>
        <fullName evidence="9">Carbohydrate ABC transporter permease</fullName>
    </submittedName>
</protein>
<dbReference type="SUPFAM" id="SSF161098">
    <property type="entry name" value="MetI-like"/>
    <property type="match status" value="1"/>
</dbReference>
<keyword evidence="5 7" id="KW-1133">Transmembrane helix</keyword>
<feature type="domain" description="ABC transmembrane type-1" evidence="8">
    <location>
        <begin position="86"/>
        <end position="294"/>
    </location>
</feature>
<feature type="transmembrane region" description="Helical" evidence="7">
    <location>
        <begin position="221"/>
        <end position="241"/>
    </location>
</feature>